<accession>A0ABV1N0X5</accession>
<feature type="chain" id="PRO_5046749819" evidence="5">
    <location>
        <begin position="23"/>
        <end position="485"/>
    </location>
</feature>
<dbReference type="EMBL" id="JBEGCI010000001">
    <property type="protein sequence ID" value="MEQ6887389.1"/>
    <property type="molecule type" value="Genomic_DNA"/>
</dbReference>
<dbReference type="InterPro" id="IPR011045">
    <property type="entry name" value="N2O_reductase_N"/>
</dbReference>
<keyword evidence="5" id="KW-0732">Signal</keyword>
<keyword evidence="8" id="KW-1185">Reference proteome</keyword>
<dbReference type="InterPro" id="IPR036909">
    <property type="entry name" value="Cyt_c-like_dom_sf"/>
</dbReference>
<dbReference type="Pfam" id="PF02239">
    <property type="entry name" value="Cytochrom_D1"/>
    <property type="match status" value="1"/>
</dbReference>
<protein>
    <submittedName>
        <fullName evidence="7">Cytochrome D1 domain-containing protein</fullName>
    </submittedName>
</protein>
<dbReference type="PANTHER" id="PTHR47197">
    <property type="entry name" value="PROTEIN NIRF"/>
    <property type="match status" value="1"/>
</dbReference>
<dbReference type="Gene3D" id="2.130.10.10">
    <property type="entry name" value="YVTN repeat-like/Quinoprotein amine dehydrogenase"/>
    <property type="match status" value="2"/>
</dbReference>
<keyword evidence="1 4" id="KW-0349">Heme</keyword>
<dbReference type="RefSeq" id="WP_349756926.1">
    <property type="nucleotide sequence ID" value="NZ_JBEGCI010000001.1"/>
</dbReference>
<evidence type="ECO:0000256" key="2">
    <source>
        <dbReference type="ARBA" id="ARBA00022723"/>
    </source>
</evidence>
<name>A0ABV1N0X5_9GAMM</name>
<feature type="signal peptide" evidence="5">
    <location>
        <begin position="1"/>
        <end position="22"/>
    </location>
</feature>
<keyword evidence="3 4" id="KW-0408">Iron</keyword>
<evidence type="ECO:0000259" key="6">
    <source>
        <dbReference type="PROSITE" id="PS51007"/>
    </source>
</evidence>
<reference evidence="7 8" key="1">
    <citation type="submission" date="2024-05" db="EMBL/GenBank/DDBJ databases">
        <title>Halomonas sp. CS7 16S ribosomal RNA gene Genome sequencing and assembly.</title>
        <authorList>
            <person name="Yook S."/>
        </authorList>
    </citation>
    <scope>NUCLEOTIDE SEQUENCE [LARGE SCALE GENOMIC DNA]</scope>
    <source>
        <strain evidence="7 8">CS7</strain>
    </source>
</reference>
<evidence type="ECO:0000256" key="1">
    <source>
        <dbReference type="ARBA" id="ARBA00022617"/>
    </source>
</evidence>
<evidence type="ECO:0000313" key="7">
    <source>
        <dbReference type="EMBL" id="MEQ6887389.1"/>
    </source>
</evidence>
<feature type="domain" description="Cytochrome c" evidence="6">
    <location>
        <begin position="29"/>
        <end position="127"/>
    </location>
</feature>
<dbReference type="Proteomes" id="UP001472978">
    <property type="component" value="Unassembled WGS sequence"/>
</dbReference>
<dbReference type="SUPFAM" id="SSF50974">
    <property type="entry name" value="Nitrous oxide reductase, N-terminal domain"/>
    <property type="match status" value="1"/>
</dbReference>
<dbReference type="Pfam" id="PF13442">
    <property type="entry name" value="Cytochrome_CBB3"/>
    <property type="match status" value="1"/>
</dbReference>
<dbReference type="InterPro" id="IPR009056">
    <property type="entry name" value="Cyt_c-like_dom"/>
</dbReference>
<dbReference type="PROSITE" id="PS51007">
    <property type="entry name" value="CYTC"/>
    <property type="match status" value="1"/>
</dbReference>
<dbReference type="Gene3D" id="1.10.760.10">
    <property type="entry name" value="Cytochrome c-like domain"/>
    <property type="match status" value="1"/>
</dbReference>
<dbReference type="InterPro" id="IPR051200">
    <property type="entry name" value="Host-pathogen_enzymatic-act"/>
</dbReference>
<evidence type="ECO:0000256" key="4">
    <source>
        <dbReference type="PROSITE-ProRule" id="PRU00433"/>
    </source>
</evidence>
<proteinExistence type="predicted"/>
<evidence type="ECO:0000313" key="8">
    <source>
        <dbReference type="Proteomes" id="UP001472978"/>
    </source>
</evidence>
<dbReference type="SUPFAM" id="SSF46626">
    <property type="entry name" value="Cytochrome c"/>
    <property type="match status" value="1"/>
</dbReference>
<gene>
    <name evidence="7" type="ORF">ABE957_01685</name>
</gene>
<organism evidence="7 8">
    <name type="scientific">Halomonas pelophila</name>
    <dbReference type="NCBI Taxonomy" id="3151122"/>
    <lineage>
        <taxon>Bacteria</taxon>
        <taxon>Pseudomonadati</taxon>
        <taxon>Pseudomonadota</taxon>
        <taxon>Gammaproteobacteria</taxon>
        <taxon>Oceanospirillales</taxon>
        <taxon>Halomonadaceae</taxon>
        <taxon>Halomonas</taxon>
    </lineage>
</organism>
<evidence type="ECO:0000256" key="3">
    <source>
        <dbReference type="ARBA" id="ARBA00023004"/>
    </source>
</evidence>
<evidence type="ECO:0000256" key="5">
    <source>
        <dbReference type="SAM" id="SignalP"/>
    </source>
</evidence>
<dbReference type="PANTHER" id="PTHR47197:SF3">
    <property type="entry name" value="DIHYDRO-HEME D1 DEHYDROGENASE"/>
    <property type="match status" value="1"/>
</dbReference>
<keyword evidence="2 4" id="KW-0479">Metal-binding</keyword>
<comment type="caution">
    <text evidence="7">The sequence shown here is derived from an EMBL/GenBank/DDBJ whole genome shotgun (WGS) entry which is preliminary data.</text>
</comment>
<sequence>MIRPYLLPWMTACLFGATGAVAATTSAAQEASPGARVYAEHCAACHQPNGEGVSGVFPPHRGHVGELYAAEGDEINGRDYLARVLLNGLTGPIVVDGVTYDGNMPAWGEALGEAQIAEVLNYLLTEIDPAPEAFRPYTAEEIEALGEASLSGRDVHRLRQGLDGIGEATPEAAAASRPAPDDATTALTREAAFPAPAYVAVQHSGDVEVLPTGEAWPGIEGAHYNALSPDGSRLLVSGFKTGDVHVLDARTGALTATLPIGAVAQGVKIAPNGRHGLAMAQADDVAVVIDLDAGERIASIPVGAGPHNAVFSADGARAYVTLQGGGAIAVIDMATLEKVDEIPTPGLETPHNLDLSEDGERLWIRDFVGQVGVLELASETMLATFPVGNGHGGIDVLPGGRYVATGAIADSVVTVIDAQALEVAASVEVGTGPHGVRASRDGRYLYASLTAEDAIAVIDTETLEVVRREPLAGAFPFWIAVPGNP</sequence>
<dbReference type="InterPro" id="IPR015943">
    <property type="entry name" value="WD40/YVTN_repeat-like_dom_sf"/>
</dbReference>